<comment type="caution">
    <text evidence="2">The sequence shown here is derived from an EMBL/GenBank/DDBJ whole genome shotgun (WGS) entry which is preliminary data.</text>
</comment>
<name>A0A1V4SUC5_9CLOT</name>
<proteinExistence type="predicted"/>
<dbReference type="InterPro" id="IPR014229">
    <property type="entry name" value="Spore_YtfJ"/>
</dbReference>
<dbReference type="RefSeq" id="WP_080023717.1">
    <property type="nucleotide sequence ID" value="NZ_LTAY01000064.1"/>
</dbReference>
<evidence type="ECO:0000313" key="2">
    <source>
        <dbReference type="EMBL" id="OPX46891.1"/>
    </source>
</evidence>
<dbReference type="PANTHER" id="PTHR39162">
    <property type="entry name" value="GLL3345 PROTEIN"/>
    <property type="match status" value="1"/>
</dbReference>
<dbReference type="NCBIfam" id="TIGR02874">
    <property type="entry name" value="spore_ytfJ"/>
    <property type="match status" value="1"/>
</dbReference>
<sequence length="175" mass="19295">MNRDKEHPIENLMKSTMENLKDMIDVNTIIGSPVETKDGACIIPISRVSFGFASGGSEFDSKNKLSSDFQVDYPFAGGSGAGVSVKPVSFLVVKKDCVRLLPVEQDSTYDRIIDTVPQVLEMFKDVCKDFGDKKGSKNKTSQNNDKVEVVEESYGINRQYDSNDSTSSVNGYDVK</sequence>
<evidence type="ECO:0000313" key="3">
    <source>
        <dbReference type="Proteomes" id="UP000191448"/>
    </source>
</evidence>
<dbReference type="OrthoDB" id="9796262at2"/>
<dbReference type="PANTHER" id="PTHR39162:SF1">
    <property type="entry name" value="SPORULATION PROTEIN YTFJ"/>
    <property type="match status" value="1"/>
</dbReference>
<dbReference type="AlphaFoldDB" id="A0A1V4SUC5"/>
<dbReference type="Proteomes" id="UP000191448">
    <property type="component" value="Unassembled WGS sequence"/>
</dbReference>
<dbReference type="EMBL" id="LTAY01000064">
    <property type="protein sequence ID" value="OPX46891.1"/>
    <property type="molecule type" value="Genomic_DNA"/>
</dbReference>
<dbReference type="PIRSF" id="PIRSF021377">
    <property type="entry name" value="YtfJ"/>
    <property type="match status" value="1"/>
</dbReference>
<reference evidence="2 3" key="1">
    <citation type="submission" date="2016-02" db="EMBL/GenBank/DDBJ databases">
        <title>Genome sequence of Clostridium thermobutyricum DSM 4928.</title>
        <authorList>
            <person name="Poehlein A."/>
            <person name="Daniel R."/>
        </authorList>
    </citation>
    <scope>NUCLEOTIDE SEQUENCE [LARGE SCALE GENOMIC DNA]</scope>
    <source>
        <strain evidence="2 3">DSM 4928</strain>
    </source>
</reference>
<evidence type="ECO:0000256" key="1">
    <source>
        <dbReference type="SAM" id="MobiDB-lite"/>
    </source>
</evidence>
<dbReference type="Pfam" id="PF09579">
    <property type="entry name" value="Spore_YtfJ"/>
    <property type="match status" value="1"/>
</dbReference>
<protein>
    <submittedName>
        <fullName evidence="2">Putative spore protein YtfJ</fullName>
    </submittedName>
</protein>
<feature type="region of interest" description="Disordered" evidence="1">
    <location>
        <begin position="153"/>
        <end position="175"/>
    </location>
</feature>
<accession>A0A1V4SUC5</accession>
<feature type="compositionally biased region" description="Polar residues" evidence="1">
    <location>
        <begin position="159"/>
        <end position="175"/>
    </location>
</feature>
<organism evidence="2 3">
    <name type="scientific">Clostridium thermobutyricum DSM 4928</name>
    <dbReference type="NCBI Taxonomy" id="1121339"/>
    <lineage>
        <taxon>Bacteria</taxon>
        <taxon>Bacillati</taxon>
        <taxon>Bacillota</taxon>
        <taxon>Clostridia</taxon>
        <taxon>Eubacteriales</taxon>
        <taxon>Clostridiaceae</taxon>
        <taxon>Clostridium</taxon>
    </lineage>
</organism>
<gene>
    <name evidence="2" type="primary">ytfJ</name>
    <name evidence="2" type="ORF">CLTHE_24450</name>
</gene>